<evidence type="ECO:0000313" key="1">
    <source>
        <dbReference type="EMBL" id="KAJ5380274.1"/>
    </source>
</evidence>
<reference evidence="1" key="2">
    <citation type="journal article" date="2023" name="IMA Fungus">
        <title>Comparative genomic study of the Penicillium genus elucidates a diverse pangenome and 15 lateral gene transfer events.</title>
        <authorList>
            <person name="Petersen C."/>
            <person name="Sorensen T."/>
            <person name="Nielsen M.R."/>
            <person name="Sondergaard T.E."/>
            <person name="Sorensen J.L."/>
            <person name="Fitzpatrick D.A."/>
            <person name="Frisvad J.C."/>
            <person name="Nielsen K.L."/>
        </authorList>
    </citation>
    <scope>NUCLEOTIDE SEQUENCE</scope>
    <source>
        <strain evidence="1">IBT 29864</strain>
    </source>
</reference>
<dbReference type="Proteomes" id="UP001147782">
    <property type="component" value="Unassembled WGS sequence"/>
</dbReference>
<dbReference type="GO" id="GO:0000171">
    <property type="term" value="F:ribonuclease MRP activity"/>
    <property type="evidence" value="ECO:0007669"/>
    <property type="project" value="TreeGrafter"/>
</dbReference>
<dbReference type="PANTHER" id="PTHR15396">
    <property type="entry name" value="RIBONUCLEASE P PROTEIN SUBUNIT P40"/>
    <property type="match status" value="1"/>
</dbReference>
<dbReference type="GO" id="GO:0000172">
    <property type="term" value="C:ribonuclease MRP complex"/>
    <property type="evidence" value="ECO:0007669"/>
    <property type="project" value="TreeGrafter"/>
</dbReference>
<dbReference type="GO" id="GO:0030681">
    <property type="term" value="C:multimeric ribonuclease P complex"/>
    <property type="evidence" value="ECO:0007669"/>
    <property type="project" value="TreeGrafter"/>
</dbReference>
<dbReference type="RefSeq" id="XP_056557845.1">
    <property type="nucleotide sequence ID" value="XM_056695633.1"/>
</dbReference>
<protein>
    <submittedName>
        <fullName evidence="1">Uncharacterized protein</fullName>
    </submittedName>
</protein>
<dbReference type="GO" id="GO:0000447">
    <property type="term" value="P:endonucleolytic cleavage in ITS1 to separate SSU-rRNA from 5.8S rRNA and LSU-rRNA from tricistronic rRNA transcript (SSU-rRNA, 5.8S rRNA, LSU-rRNA)"/>
    <property type="evidence" value="ECO:0007669"/>
    <property type="project" value="TreeGrafter"/>
</dbReference>
<sequence>MFDFTDDASGREKCYTTVSQLPGFIDPTQVPTKKSPFSAIVNHPFAHTVEVILPEDVYTDIQTSLDKLNKPHSARVFMLPSDLLEHEFFNTYIKTGNILMISEGRAGSDNVYTLQDGILKIELGRETFERTGLTGKPIRSGGRKHAKERFLIELNLRLPSMLHGKKGFDRIVWAFKNVLNQSLAWLFCDLESTPGDQETKPIQKQSPQMINSEVLKTKLSQISTPPLQGLVSPEMSEGDMQESCGAFAEWIAMVQLGSPRVSAEDAVDSYLSRYSVPGDEGTCTTDLISLKWHGLISGPWVLQLFNSLLPSSPWFILSVSALGRQAVEGRDGYTIATAPNIHCSSVASSGNGGEVSESGNRNALCWEFVGATSIE</sequence>
<proteinExistence type="predicted"/>
<dbReference type="GO" id="GO:0004526">
    <property type="term" value="F:ribonuclease P activity"/>
    <property type="evidence" value="ECO:0007669"/>
    <property type="project" value="TreeGrafter"/>
</dbReference>
<dbReference type="AlphaFoldDB" id="A0A9W9VGU3"/>
<dbReference type="Pfam" id="PF08584">
    <property type="entry name" value="Ribonuc_P_40"/>
    <property type="match status" value="1"/>
</dbReference>
<dbReference type="OrthoDB" id="63112at2759"/>
<evidence type="ECO:0000313" key="2">
    <source>
        <dbReference type="Proteomes" id="UP001147782"/>
    </source>
</evidence>
<dbReference type="InterPro" id="IPR013893">
    <property type="entry name" value="RNase_P_Rpp40"/>
</dbReference>
<name>A0A9W9VGU3_9EURO</name>
<keyword evidence="2" id="KW-1185">Reference proteome</keyword>
<dbReference type="PANTHER" id="PTHR15396:SF1">
    <property type="entry name" value="RIBONUCLEASE P PROTEIN SUBUNIT P40"/>
    <property type="match status" value="1"/>
</dbReference>
<comment type="caution">
    <text evidence="1">The sequence shown here is derived from an EMBL/GenBank/DDBJ whole genome shotgun (WGS) entry which is preliminary data.</text>
</comment>
<gene>
    <name evidence="1" type="ORF">N7496_002702</name>
</gene>
<dbReference type="GeneID" id="81434810"/>
<reference evidence="1" key="1">
    <citation type="submission" date="2022-11" db="EMBL/GenBank/DDBJ databases">
        <authorList>
            <person name="Petersen C."/>
        </authorList>
    </citation>
    <scope>NUCLEOTIDE SEQUENCE</scope>
    <source>
        <strain evidence="1">IBT 29864</strain>
    </source>
</reference>
<organism evidence="1 2">
    <name type="scientific">Penicillium cataractarum</name>
    <dbReference type="NCBI Taxonomy" id="2100454"/>
    <lineage>
        <taxon>Eukaryota</taxon>
        <taxon>Fungi</taxon>
        <taxon>Dikarya</taxon>
        <taxon>Ascomycota</taxon>
        <taxon>Pezizomycotina</taxon>
        <taxon>Eurotiomycetes</taxon>
        <taxon>Eurotiomycetidae</taxon>
        <taxon>Eurotiales</taxon>
        <taxon>Aspergillaceae</taxon>
        <taxon>Penicillium</taxon>
    </lineage>
</organism>
<accession>A0A9W9VGU3</accession>
<dbReference type="GO" id="GO:0001682">
    <property type="term" value="P:tRNA 5'-leader removal"/>
    <property type="evidence" value="ECO:0007669"/>
    <property type="project" value="InterPro"/>
</dbReference>
<dbReference type="EMBL" id="JAPZBS010000002">
    <property type="protein sequence ID" value="KAJ5380274.1"/>
    <property type="molecule type" value="Genomic_DNA"/>
</dbReference>